<proteinExistence type="predicted"/>
<dbReference type="Pfam" id="PF08962">
    <property type="entry name" value="Rv2632c-like"/>
    <property type="match status" value="1"/>
</dbReference>
<name>A0A1H5HJN8_9ACTN</name>
<evidence type="ECO:0000313" key="3">
    <source>
        <dbReference type="Proteomes" id="UP000181980"/>
    </source>
</evidence>
<evidence type="ECO:0000313" key="2">
    <source>
        <dbReference type="EMBL" id="SEE27881.1"/>
    </source>
</evidence>
<reference evidence="3" key="1">
    <citation type="submission" date="2016-10" db="EMBL/GenBank/DDBJ databases">
        <authorList>
            <person name="Varghese N."/>
            <person name="Submissions S."/>
        </authorList>
    </citation>
    <scope>NUCLEOTIDE SEQUENCE [LARGE SCALE GENOMIC DNA]</scope>
    <source>
        <strain evidence="3">DSM 45237</strain>
    </source>
</reference>
<dbReference type="Proteomes" id="UP000181980">
    <property type="component" value="Unassembled WGS sequence"/>
</dbReference>
<keyword evidence="3" id="KW-1185">Reference proteome</keyword>
<dbReference type="AlphaFoldDB" id="A0A1H5HJN8"/>
<evidence type="ECO:0008006" key="4">
    <source>
        <dbReference type="Google" id="ProtNLM"/>
    </source>
</evidence>
<feature type="compositionally biased region" description="Low complexity" evidence="1">
    <location>
        <begin position="27"/>
        <end position="37"/>
    </location>
</feature>
<dbReference type="SUPFAM" id="SSF143212">
    <property type="entry name" value="Rv2632c-like"/>
    <property type="match status" value="1"/>
</dbReference>
<dbReference type="InterPro" id="IPR015057">
    <property type="entry name" value="Rv2632c-like"/>
</dbReference>
<feature type="compositionally biased region" description="Basic and acidic residues" evidence="1">
    <location>
        <begin position="15"/>
        <end position="26"/>
    </location>
</feature>
<accession>A0A1H5HJN8</accession>
<dbReference type="STRING" id="561176.SAMN04488561_0867"/>
<organism evidence="2 3">
    <name type="scientific">Jiangella alba</name>
    <dbReference type="NCBI Taxonomy" id="561176"/>
    <lineage>
        <taxon>Bacteria</taxon>
        <taxon>Bacillati</taxon>
        <taxon>Actinomycetota</taxon>
        <taxon>Actinomycetes</taxon>
        <taxon>Jiangellales</taxon>
        <taxon>Jiangellaceae</taxon>
        <taxon>Jiangella</taxon>
    </lineage>
</organism>
<evidence type="ECO:0000256" key="1">
    <source>
        <dbReference type="SAM" id="MobiDB-lite"/>
    </source>
</evidence>
<dbReference type="Gene3D" id="3.30.160.240">
    <property type="entry name" value="Rv1738"/>
    <property type="match status" value="1"/>
</dbReference>
<feature type="region of interest" description="Disordered" evidence="1">
    <location>
        <begin position="15"/>
        <end position="52"/>
    </location>
</feature>
<sequence length="91" mass="10090">MMQAEHWTVELVIEEHQDDRTTHAEARLQAPRRPALAGVGRARRNPDDPEVPRIGDELAVARALADLAHQLLEVAAGDIEVASRKEAQPQQ</sequence>
<protein>
    <recommendedName>
        <fullName evidence="4">DUF1876 domain-containing protein</fullName>
    </recommendedName>
</protein>
<dbReference type="InterPro" id="IPR038070">
    <property type="entry name" value="Rv2632c-like_sf"/>
</dbReference>
<dbReference type="EMBL" id="FNUC01000003">
    <property type="protein sequence ID" value="SEE27881.1"/>
    <property type="molecule type" value="Genomic_DNA"/>
</dbReference>
<gene>
    <name evidence="2" type="ORF">SAMN04488561_0867</name>
</gene>